<sequence>MNIDMGMHYSKTKSSLLAGAAAALLWSAADMLLVGFVPQAGKHLLFSQVLAGQINAELALLMLDAPAWRLFWGVYLATFSVFLYLLAVYGIYRLLRPGRVSQLTALLLLLGYALSPLGHAGFAYIGLLAQGMQHASGAALEAQIVAFLQFEHLLQVHWAASVGASALGWALLLAQVLARRTALPRKAAWLNPLLLAPCIGLACLPFSDRLVAVLIGCASLNIAQLAFFLGVQWFLRQSNAGARSGGH</sequence>
<feature type="transmembrane region" description="Helical" evidence="1">
    <location>
        <begin position="71"/>
        <end position="92"/>
    </location>
</feature>
<evidence type="ECO:0000313" key="2">
    <source>
        <dbReference type="EMBL" id="RMX06428.1"/>
    </source>
</evidence>
<evidence type="ECO:0000313" key="3">
    <source>
        <dbReference type="Proteomes" id="UP000278006"/>
    </source>
</evidence>
<dbReference type="RefSeq" id="WP_122227689.1">
    <property type="nucleotide sequence ID" value="NZ_RDQO01000002.1"/>
</dbReference>
<evidence type="ECO:0008006" key="4">
    <source>
        <dbReference type="Google" id="ProtNLM"/>
    </source>
</evidence>
<keyword evidence="1" id="KW-1133">Transmembrane helix</keyword>
<name>A0A3M6QTS5_9BURK</name>
<comment type="caution">
    <text evidence="2">The sequence shown here is derived from an EMBL/GenBank/DDBJ whole genome shotgun (WGS) entry which is preliminary data.</text>
</comment>
<accession>A0A3M6QTS5</accession>
<dbReference type="EMBL" id="RDQO01000002">
    <property type="protein sequence ID" value="RMX06428.1"/>
    <property type="molecule type" value="Genomic_DNA"/>
</dbReference>
<proteinExistence type="predicted"/>
<dbReference type="AlphaFoldDB" id="A0A3M6QTS5"/>
<dbReference type="Proteomes" id="UP000278006">
    <property type="component" value="Unassembled WGS sequence"/>
</dbReference>
<reference evidence="2 3" key="1">
    <citation type="submission" date="2018-10" db="EMBL/GenBank/DDBJ databases">
        <title>Draft genome of Cortibacter populi DSM10536.</title>
        <authorList>
            <person name="Bernier A.-M."/>
            <person name="Bernard K."/>
        </authorList>
    </citation>
    <scope>NUCLEOTIDE SEQUENCE [LARGE SCALE GENOMIC DNA]</scope>
    <source>
        <strain evidence="2 3">DSM 105136</strain>
    </source>
</reference>
<organism evidence="2 3">
    <name type="scientific">Corticibacter populi</name>
    <dbReference type="NCBI Taxonomy" id="1550736"/>
    <lineage>
        <taxon>Bacteria</taxon>
        <taxon>Pseudomonadati</taxon>
        <taxon>Pseudomonadota</taxon>
        <taxon>Betaproteobacteria</taxon>
        <taxon>Burkholderiales</taxon>
        <taxon>Comamonadaceae</taxon>
        <taxon>Corticibacter</taxon>
    </lineage>
</organism>
<keyword evidence="1" id="KW-0812">Transmembrane</keyword>
<feature type="transmembrane region" description="Helical" evidence="1">
    <location>
        <begin position="189"/>
        <end position="207"/>
    </location>
</feature>
<dbReference type="Pfam" id="PF20599">
    <property type="entry name" value="DUF6796"/>
    <property type="match status" value="1"/>
</dbReference>
<evidence type="ECO:0000256" key="1">
    <source>
        <dbReference type="SAM" id="Phobius"/>
    </source>
</evidence>
<gene>
    <name evidence="2" type="ORF">D8I35_07785</name>
</gene>
<protein>
    <recommendedName>
        <fullName evidence="4">DUF4386 family protein</fullName>
    </recommendedName>
</protein>
<dbReference type="InterPro" id="IPR046475">
    <property type="entry name" value="DUF6796"/>
</dbReference>
<feature type="transmembrane region" description="Helical" evidence="1">
    <location>
        <begin position="104"/>
        <end position="127"/>
    </location>
</feature>
<feature type="transmembrane region" description="Helical" evidence="1">
    <location>
        <begin position="156"/>
        <end position="177"/>
    </location>
</feature>
<keyword evidence="1" id="KW-0472">Membrane</keyword>
<keyword evidence="3" id="KW-1185">Reference proteome</keyword>
<dbReference type="OrthoDB" id="2234586at2"/>
<feature type="transmembrane region" description="Helical" evidence="1">
    <location>
        <begin position="213"/>
        <end position="235"/>
    </location>
</feature>